<evidence type="ECO:0000313" key="3">
    <source>
        <dbReference type="Proteomes" id="UP000299102"/>
    </source>
</evidence>
<proteinExistence type="predicted"/>
<keyword evidence="3" id="KW-1185">Reference proteome</keyword>
<dbReference type="AlphaFoldDB" id="A0A4C1Y1U0"/>
<name>A0A4C1Y1U0_EUMVA</name>
<accession>A0A4C1Y1U0</accession>
<evidence type="ECO:0000256" key="1">
    <source>
        <dbReference type="SAM" id="MobiDB-lite"/>
    </source>
</evidence>
<sequence>MYKRFINRDQQAIYTFTISLSDRRRSDTLPQCRPPDIRRRHSPLQQQAFGLPTTGTLEDVYGSIERTAIFESEVVGIDRLLFIKLAGRQSSSRIRFKRQCY</sequence>
<feature type="region of interest" description="Disordered" evidence="1">
    <location>
        <begin position="24"/>
        <end position="45"/>
    </location>
</feature>
<reference evidence="2 3" key="1">
    <citation type="journal article" date="2019" name="Commun. Biol.">
        <title>The bagworm genome reveals a unique fibroin gene that provides high tensile strength.</title>
        <authorList>
            <person name="Kono N."/>
            <person name="Nakamura H."/>
            <person name="Ohtoshi R."/>
            <person name="Tomita M."/>
            <person name="Numata K."/>
            <person name="Arakawa K."/>
        </authorList>
    </citation>
    <scope>NUCLEOTIDE SEQUENCE [LARGE SCALE GENOMIC DNA]</scope>
</reference>
<comment type="caution">
    <text evidence="2">The sequence shown here is derived from an EMBL/GenBank/DDBJ whole genome shotgun (WGS) entry which is preliminary data.</text>
</comment>
<dbReference type="Proteomes" id="UP000299102">
    <property type="component" value="Unassembled WGS sequence"/>
</dbReference>
<organism evidence="2 3">
    <name type="scientific">Eumeta variegata</name>
    <name type="common">Bagworm moth</name>
    <name type="synonym">Eumeta japonica</name>
    <dbReference type="NCBI Taxonomy" id="151549"/>
    <lineage>
        <taxon>Eukaryota</taxon>
        <taxon>Metazoa</taxon>
        <taxon>Ecdysozoa</taxon>
        <taxon>Arthropoda</taxon>
        <taxon>Hexapoda</taxon>
        <taxon>Insecta</taxon>
        <taxon>Pterygota</taxon>
        <taxon>Neoptera</taxon>
        <taxon>Endopterygota</taxon>
        <taxon>Lepidoptera</taxon>
        <taxon>Glossata</taxon>
        <taxon>Ditrysia</taxon>
        <taxon>Tineoidea</taxon>
        <taxon>Psychidae</taxon>
        <taxon>Oiketicinae</taxon>
        <taxon>Eumeta</taxon>
    </lineage>
</organism>
<gene>
    <name evidence="2" type="ORF">EVAR_99041_1</name>
</gene>
<dbReference type="EMBL" id="BGZK01001009">
    <property type="protein sequence ID" value="GBP68365.1"/>
    <property type="molecule type" value="Genomic_DNA"/>
</dbReference>
<protein>
    <submittedName>
        <fullName evidence="2">Uncharacterized protein</fullName>
    </submittedName>
</protein>
<evidence type="ECO:0000313" key="2">
    <source>
        <dbReference type="EMBL" id="GBP68365.1"/>
    </source>
</evidence>